<dbReference type="CDD" id="cd02205">
    <property type="entry name" value="CBS_pair_SF"/>
    <property type="match status" value="1"/>
</dbReference>
<protein>
    <recommendedName>
        <fullName evidence="2">CBS domain-containing protein</fullName>
    </recommendedName>
</protein>
<organism evidence="3">
    <name type="scientific">marine metagenome</name>
    <dbReference type="NCBI Taxonomy" id="408172"/>
    <lineage>
        <taxon>unclassified sequences</taxon>
        <taxon>metagenomes</taxon>
        <taxon>ecological metagenomes</taxon>
    </lineage>
</organism>
<dbReference type="PANTHER" id="PTHR48108:SF26">
    <property type="entry name" value="CBS DOMAIN-CONTAINING PROTEIN DDB_G0289609"/>
    <property type="match status" value="1"/>
</dbReference>
<proteinExistence type="predicted"/>
<dbReference type="SMART" id="SM00116">
    <property type="entry name" value="CBS"/>
    <property type="match status" value="2"/>
</dbReference>
<dbReference type="PROSITE" id="PS51371">
    <property type="entry name" value="CBS"/>
    <property type="match status" value="2"/>
</dbReference>
<evidence type="ECO:0000259" key="2">
    <source>
        <dbReference type="PROSITE" id="PS51371"/>
    </source>
</evidence>
<keyword evidence="1" id="KW-0677">Repeat</keyword>
<name>A0A381U819_9ZZZZ</name>
<gene>
    <name evidence="3" type="ORF">METZ01_LOCUS76735</name>
</gene>
<sequence>MYDINDDELKEMYESPGKSEIKLGKGISPTDPLSSLTQEKFIILNEQASLREVIDNLQKYHIGCVLLENDTKISGIFTERDIVQNIVGNRHNLEEESVVDFMTKSPDTLHRDDPIAYALNKMISGGYRHIPIVDANDKPTGVIALQDIINHLGDYFFDDIVNLPPTPLRDQTQREGG</sequence>
<dbReference type="InterPro" id="IPR046342">
    <property type="entry name" value="CBS_dom_sf"/>
</dbReference>
<dbReference type="PANTHER" id="PTHR48108">
    <property type="entry name" value="CBS DOMAIN-CONTAINING PROTEIN CBSX2, CHLOROPLASTIC"/>
    <property type="match status" value="1"/>
</dbReference>
<reference evidence="3" key="1">
    <citation type="submission" date="2018-05" db="EMBL/GenBank/DDBJ databases">
        <authorList>
            <person name="Lanie J.A."/>
            <person name="Ng W.-L."/>
            <person name="Kazmierczak K.M."/>
            <person name="Andrzejewski T.M."/>
            <person name="Davidsen T.M."/>
            <person name="Wayne K.J."/>
            <person name="Tettelin H."/>
            <person name="Glass J.I."/>
            <person name="Rusch D."/>
            <person name="Podicherti R."/>
            <person name="Tsui H.-C.T."/>
            <person name="Winkler M.E."/>
        </authorList>
    </citation>
    <scope>NUCLEOTIDE SEQUENCE</scope>
</reference>
<dbReference type="InterPro" id="IPR051462">
    <property type="entry name" value="CBS_domain-containing"/>
</dbReference>
<dbReference type="InterPro" id="IPR000644">
    <property type="entry name" value="CBS_dom"/>
</dbReference>
<evidence type="ECO:0000313" key="3">
    <source>
        <dbReference type="EMBL" id="SVA23881.1"/>
    </source>
</evidence>
<evidence type="ECO:0000256" key="1">
    <source>
        <dbReference type="ARBA" id="ARBA00022737"/>
    </source>
</evidence>
<dbReference type="Pfam" id="PF00571">
    <property type="entry name" value="CBS"/>
    <property type="match status" value="2"/>
</dbReference>
<dbReference type="EMBL" id="UINC01005842">
    <property type="protein sequence ID" value="SVA23881.1"/>
    <property type="molecule type" value="Genomic_DNA"/>
</dbReference>
<feature type="domain" description="CBS" evidence="2">
    <location>
        <begin position="36"/>
        <end position="93"/>
    </location>
</feature>
<dbReference type="Gene3D" id="3.10.580.10">
    <property type="entry name" value="CBS-domain"/>
    <property type="match status" value="1"/>
</dbReference>
<accession>A0A381U819</accession>
<feature type="domain" description="CBS" evidence="2">
    <location>
        <begin position="102"/>
        <end position="160"/>
    </location>
</feature>
<dbReference type="AlphaFoldDB" id="A0A381U819"/>
<dbReference type="SUPFAM" id="SSF54631">
    <property type="entry name" value="CBS-domain pair"/>
    <property type="match status" value="1"/>
</dbReference>